<dbReference type="AlphaFoldDB" id="A0A1C6VYN0"/>
<dbReference type="Proteomes" id="UP000199001">
    <property type="component" value="Unassembled WGS sequence"/>
</dbReference>
<sequence>MRLMRRLATIAAVTAAVLFAASTPASAEPPANVHWLYTSTGSGAVFFDADLEGYPSYEKITVCDNRTDGRGIYAYVEGVRVNPSSPTDHVGFEFRDPSNDGQCRSWATNYFADGYGVYVQVCEYWGDRIEHCTYTNRGVA</sequence>
<reference evidence="3" key="1">
    <citation type="submission" date="2016-06" db="EMBL/GenBank/DDBJ databases">
        <authorList>
            <person name="Varghese N."/>
            <person name="Submissions Spin"/>
        </authorList>
    </citation>
    <scope>NUCLEOTIDE SEQUENCE [LARGE SCALE GENOMIC DNA]</scope>
    <source>
        <strain evidence="3">DSM 43903</strain>
    </source>
</reference>
<accession>A0A1C6VYN0</accession>
<feature type="signal peptide" evidence="1">
    <location>
        <begin position="1"/>
        <end position="27"/>
    </location>
</feature>
<name>A0A1C6VYN0_9ACTN</name>
<evidence type="ECO:0000313" key="3">
    <source>
        <dbReference type="Proteomes" id="UP000199001"/>
    </source>
</evidence>
<evidence type="ECO:0000256" key="1">
    <source>
        <dbReference type="SAM" id="SignalP"/>
    </source>
</evidence>
<proteinExistence type="predicted"/>
<protein>
    <recommendedName>
        <fullName evidence="4">Secreted protein</fullName>
    </recommendedName>
</protein>
<organism evidence="2 3">
    <name type="scientific">Micromonospora citrea</name>
    <dbReference type="NCBI Taxonomy" id="47855"/>
    <lineage>
        <taxon>Bacteria</taxon>
        <taxon>Bacillati</taxon>
        <taxon>Actinomycetota</taxon>
        <taxon>Actinomycetes</taxon>
        <taxon>Micromonosporales</taxon>
        <taxon>Micromonosporaceae</taxon>
        <taxon>Micromonospora</taxon>
    </lineage>
</organism>
<keyword evidence="1" id="KW-0732">Signal</keyword>
<dbReference type="EMBL" id="FMHZ01000002">
    <property type="protein sequence ID" value="SCL71010.1"/>
    <property type="molecule type" value="Genomic_DNA"/>
</dbReference>
<keyword evidence="3" id="KW-1185">Reference proteome</keyword>
<evidence type="ECO:0000313" key="2">
    <source>
        <dbReference type="EMBL" id="SCL71010.1"/>
    </source>
</evidence>
<feature type="chain" id="PRO_5008749148" description="Secreted protein" evidence="1">
    <location>
        <begin position="28"/>
        <end position="140"/>
    </location>
</feature>
<evidence type="ECO:0008006" key="4">
    <source>
        <dbReference type="Google" id="ProtNLM"/>
    </source>
</evidence>
<gene>
    <name evidence="2" type="ORF">GA0070606_5583</name>
</gene>